<evidence type="ECO:0000313" key="2">
    <source>
        <dbReference type="EMBL" id="NGM15659.1"/>
    </source>
</evidence>
<dbReference type="EMBL" id="SAIY01000010">
    <property type="protein sequence ID" value="NGM15659.1"/>
    <property type="molecule type" value="Genomic_DNA"/>
</dbReference>
<reference evidence="2 3" key="1">
    <citation type="submission" date="2020-02" db="EMBL/GenBank/DDBJ databases">
        <title>Draft Genome Sequence of Verrucosispora sp. Strain CWR15, Isolated from Gulf of Mexico Sponge.</title>
        <authorList>
            <person name="Kennedy S.J."/>
            <person name="Cella E."/>
            <person name="Azarian T."/>
            <person name="Baker B.J."/>
            <person name="Shaw L.N."/>
        </authorList>
    </citation>
    <scope>NUCLEOTIDE SEQUENCE [LARGE SCALE GENOMIC DNA]</scope>
    <source>
        <strain evidence="2 3">CWR15</strain>
    </source>
</reference>
<sequence>MDHILVTPEMISDAAASCDNTATHIDGELAALRSYVVNLQAIWHGVASDQFNMLMHDFDVFGKMLHSSLTDIASGLRGNFVNYVDAEEANIASLVAVNGDIPGARL</sequence>
<protein>
    <recommendedName>
        <fullName evidence="1">ESAT-6-like protein</fullName>
    </recommendedName>
</protein>
<dbReference type="Gene3D" id="1.10.287.1060">
    <property type="entry name" value="ESAT-6-like"/>
    <property type="match status" value="1"/>
</dbReference>
<dbReference type="SUPFAM" id="SSF140453">
    <property type="entry name" value="EsxAB dimer-like"/>
    <property type="match status" value="1"/>
</dbReference>
<dbReference type="AlphaFoldDB" id="A0A6M1LBW2"/>
<dbReference type="Pfam" id="PF06013">
    <property type="entry name" value="WXG100"/>
    <property type="match status" value="1"/>
</dbReference>
<evidence type="ECO:0000256" key="1">
    <source>
        <dbReference type="RuleBase" id="RU362001"/>
    </source>
</evidence>
<name>A0A6M1LBW2_9ACTN</name>
<comment type="similarity">
    <text evidence="1">Belongs to the WXG100 family.</text>
</comment>
<dbReference type="InterPro" id="IPR010310">
    <property type="entry name" value="T7SS_ESAT-6-like"/>
</dbReference>
<proteinExistence type="inferred from homology"/>
<dbReference type="RefSeq" id="WP_164449501.1">
    <property type="nucleotide sequence ID" value="NZ_SAIY01000010.1"/>
</dbReference>
<keyword evidence="3" id="KW-1185">Reference proteome</keyword>
<evidence type="ECO:0000313" key="3">
    <source>
        <dbReference type="Proteomes" id="UP000478148"/>
    </source>
</evidence>
<gene>
    <name evidence="2" type="ORF">ENC19_24995</name>
</gene>
<dbReference type="InterPro" id="IPR036689">
    <property type="entry name" value="ESAT-6-like_sf"/>
</dbReference>
<dbReference type="NCBIfam" id="TIGR03930">
    <property type="entry name" value="WXG100_ESAT6"/>
    <property type="match status" value="1"/>
</dbReference>
<organism evidence="2 3">
    <name type="scientific">Verrucosispora sioxanthis</name>
    <dbReference type="NCBI Taxonomy" id="2499994"/>
    <lineage>
        <taxon>Bacteria</taxon>
        <taxon>Bacillati</taxon>
        <taxon>Actinomycetota</taxon>
        <taxon>Actinomycetes</taxon>
        <taxon>Micromonosporales</taxon>
        <taxon>Micromonosporaceae</taxon>
        <taxon>Micromonospora</taxon>
    </lineage>
</organism>
<dbReference type="Proteomes" id="UP000478148">
    <property type="component" value="Unassembled WGS sequence"/>
</dbReference>
<accession>A0A6M1LBW2</accession>
<comment type="caution">
    <text evidence="2">The sequence shown here is derived from an EMBL/GenBank/DDBJ whole genome shotgun (WGS) entry which is preliminary data.</text>
</comment>